<evidence type="ECO:0000256" key="5">
    <source>
        <dbReference type="ARBA" id="ARBA00022801"/>
    </source>
</evidence>
<dbReference type="Proteomes" id="UP001140293">
    <property type="component" value="Unassembled WGS sequence"/>
</dbReference>
<dbReference type="RefSeq" id="WP_264011353.1">
    <property type="nucleotide sequence ID" value="NZ_JACKSJ010000030.1"/>
</dbReference>
<dbReference type="CDD" id="cd05390">
    <property type="entry name" value="HypB"/>
    <property type="match status" value="1"/>
</dbReference>
<dbReference type="GO" id="GO:0005525">
    <property type="term" value="F:GTP binding"/>
    <property type="evidence" value="ECO:0007669"/>
    <property type="project" value="UniProtKB-KW"/>
</dbReference>
<feature type="compositionally biased region" description="Basic and acidic residues" evidence="8">
    <location>
        <begin position="29"/>
        <end position="58"/>
    </location>
</feature>
<evidence type="ECO:0000313" key="11">
    <source>
        <dbReference type="Proteomes" id="UP001140293"/>
    </source>
</evidence>
<reference evidence="10" key="2">
    <citation type="journal article" date="2022" name="BMC Genomics">
        <title>Comparative genome analysis of mycobacteria focusing on tRNA and non-coding RNA.</title>
        <authorList>
            <person name="Behra P.R.K."/>
            <person name="Pettersson B.M.F."/>
            <person name="Ramesh M."/>
            <person name="Das S."/>
            <person name="Dasgupta S."/>
            <person name="Kirsebom L.A."/>
        </authorList>
    </citation>
    <scope>NUCLEOTIDE SEQUENCE</scope>
    <source>
        <strain evidence="10">DSM 44615</strain>
    </source>
</reference>
<dbReference type="GO" id="GO:0003924">
    <property type="term" value="F:GTPase activity"/>
    <property type="evidence" value="ECO:0007669"/>
    <property type="project" value="InterPro"/>
</dbReference>
<evidence type="ECO:0000256" key="4">
    <source>
        <dbReference type="ARBA" id="ARBA00022741"/>
    </source>
</evidence>
<keyword evidence="4" id="KW-0547">Nucleotide-binding</keyword>
<name>A0A9X2YKW5_9MYCO</name>
<dbReference type="InterPro" id="IPR004392">
    <property type="entry name" value="Hyd_mat_HypB"/>
</dbReference>
<dbReference type="PANTHER" id="PTHR30134:SF2">
    <property type="entry name" value="HYDROGENASE MATURATION FACTOR HYPB"/>
    <property type="match status" value="1"/>
</dbReference>
<evidence type="ECO:0000256" key="3">
    <source>
        <dbReference type="ARBA" id="ARBA00022723"/>
    </source>
</evidence>
<dbReference type="EMBL" id="JACKSJ010000030">
    <property type="protein sequence ID" value="MCV7169166.1"/>
    <property type="molecule type" value="Genomic_DNA"/>
</dbReference>
<protein>
    <submittedName>
        <fullName evidence="10">Hydrogenase nickel incorporation protein HypB</fullName>
    </submittedName>
</protein>
<sequence>MCATCGCGDDGAVITPAGQAPAHHHHTHEGHTHDHTHADHDHTHDQTHDQADHTHVHTETVSLEQKVLAKNDLVAAENRRWLAEHDILAFNLTSSPGAGKTTLLERTIRDLGRDRPIAVIEGDQETLLDAERIRRAGARAVQVNTGAGCHLDAEMVRRALEALHPDRGTLLFIENVGNLVCPAMFDLGEHSKVLVISVTEGADKPLKYPHMFAAAGVVIVNKIDLLPYVDFDVDVCAGHARSINPDLDILALSATTGDGTADWYAWIADLANQPKSDMSRELVDKTMSAGVDREISAAQVGRRSTPAV</sequence>
<gene>
    <name evidence="10" type="primary">hypB</name>
    <name evidence="10" type="ORF">H7I41_04410</name>
</gene>
<evidence type="ECO:0000256" key="7">
    <source>
        <dbReference type="ARBA" id="ARBA00023134"/>
    </source>
</evidence>
<organism evidence="10 11">
    <name type="scientific">[Mycobacterium] manitobense</name>
    <dbReference type="NCBI Taxonomy" id="190147"/>
    <lineage>
        <taxon>Bacteria</taxon>
        <taxon>Bacillati</taxon>
        <taxon>Actinomycetota</taxon>
        <taxon>Actinomycetes</taxon>
        <taxon>Mycobacteriales</taxon>
        <taxon>Mycobacteriaceae</taxon>
        <taxon>Mycolicibacterium</taxon>
    </lineage>
</organism>
<dbReference type="PANTHER" id="PTHR30134">
    <property type="entry name" value="HYDROGENASE PROTEIN ASSEMBLY PROTEIN, NICKEL CHAPERONE"/>
    <property type="match status" value="1"/>
</dbReference>
<evidence type="ECO:0000259" key="9">
    <source>
        <dbReference type="Pfam" id="PF02492"/>
    </source>
</evidence>
<dbReference type="AlphaFoldDB" id="A0A9X2YKW5"/>
<keyword evidence="11" id="KW-1185">Reference proteome</keyword>
<proteinExistence type="inferred from homology"/>
<reference evidence="10" key="1">
    <citation type="submission" date="2020-07" db="EMBL/GenBank/DDBJ databases">
        <authorList>
            <person name="Pettersson B.M.F."/>
            <person name="Behra P.R.K."/>
            <person name="Ramesh M."/>
            <person name="Das S."/>
            <person name="Dasgupta S."/>
            <person name="Kirsebom L.A."/>
        </authorList>
    </citation>
    <scope>NUCLEOTIDE SEQUENCE</scope>
    <source>
        <strain evidence="10">DSM 44615</strain>
    </source>
</reference>
<keyword evidence="2" id="KW-0533">Nickel</keyword>
<keyword evidence="5" id="KW-0378">Hydrolase</keyword>
<dbReference type="NCBIfam" id="TIGR00073">
    <property type="entry name" value="hypB"/>
    <property type="match status" value="1"/>
</dbReference>
<dbReference type="GO" id="GO:0008270">
    <property type="term" value="F:zinc ion binding"/>
    <property type="evidence" value="ECO:0007669"/>
    <property type="project" value="TreeGrafter"/>
</dbReference>
<feature type="region of interest" description="Disordered" evidence="8">
    <location>
        <begin position="18"/>
        <end position="58"/>
    </location>
</feature>
<comment type="similarity">
    <text evidence="1">Belongs to the SIMIBI class G3E GTPase family. HypB/HupM subfamily.</text>
</comment>
<dbReference type="Pfam" id="PF02492">
    <property type="entry name" value="cobW"/>
    <property type="match status" value="1"/>
</dbReference>
<dbReference type="GO" id="GO:0051604">
    <property type="term" value="P:protein maturation"/>
    <property type="evidence" value="ECO:0007669"/>
    <property type="project" value="InterPro"/>
</dbReference>
<feature type="domain" description="CobW/HypB/UreG nucleotide-binding" evidence="9">
    <location>
        <begin position="90"/>
        <end position="249"/>
    </location>
</feature>
<evidence type="ECO:0000256" key="6">
    <source>
        <dbReference type="ARBA" id="ARBA00022833"/>
    </source>
</evidence>
<evidence type="ECO:0000313" key="10">
    <source>
        <dbReference type="EMBL" id="MCV7169166.1"/>
    </source>
</evidence>
<keyword evidence="7" id="KW-0342">GTP-binding</keyword>
<dbReference type="Gene3D" id="3.40.50.300">
    <property type="entry name" value="P-loop containing nucleotide triphosphate hydrolases"/>
    <property type="match status" value="1"/>
</dbReference>
<evidence type="ECO:0000256" key="8">
    <source>
        <dbReference type="SAM" id="MobiDB-lite"/>
    </source>
</evidence>
<dbReference type="GO" id="GO:0016151">
    <property type="term" value="F:nickel cation binding"/>
    <property type="evidence" value="ECO:0007669"/>
    <property type="project" value="InterPro"/>
</dbReference>
<comment type="caution">
    <text evidence="10">The sequence shown here is derived from an EMBL/GenBank/DDBJ whole genome shotgun (WGS) entry which is preliminary data.</text>
</comment>
<dbReference type="InterPro" id="IPR027417">
    <property type="entry name" value="P-loop_NTPase"/>
</dbReference>
<evidence type="ECO:0000256" key="2">
    <source>
        <dbReference type="ARBA" id="ARBA00022596"/>
    </source>
</evidence>
<keyword evidence="3" id="KW-0479">Metal-binding</keyword>
<evidence type="ECO:0000256" key="1">
    <source>
        <dbReference type="ARBA" id="ARBA00006211"/>
    </source>
</evidence>
<dbReference type="InterPro" id="IPR003495">
    <property type="entry name" value="CobW/HypB/UreG_nucleotide-bd"/>
</dbReference>
<keyword evidence="6" id="KW-0862">Zinc</keyword>
<accession>A0A9X2YKW5</accession>
<dbReference type="SUPFAM" id="SSF52540">
    <property type="entry name" value="P-loop containing nucleoside triphosphate hydrolases"/>
    <property type="match status" value="1"/>
</dbReference>